<reference evidence="1 2" key="2">
    <citation type="journal article" date="2012" name="PLoS Pathog.">
        <title>Diverse lifestyles and strategies of plant pathogenesis encoded in the genomes of eighteen Dothideomycetes fungi.</title>
        <authorList>
            <person name="Ohm R.A."/>
            <person name="Feau N."/>
            <person name="Henrissat B."/>
            <person name="Schoch C.L."/>
            <person name="Horwitz B.A."/>
            <person name="Barry K.W."/>
            <person name="Condon B.J."/>
            <person name="Copeland A.C."/>
            <person name="Dhillon B."/>
            <person name="Glaser F."/>
            <person name="Hesse C.N."/>
            <person name="Kosti I."/>
            <person name="LaButti K."/>
            <person name="Lindquist E.A."/>
            <person name="Lucas S."/>
            <person name="Salamov A.A."/>
            <person name="Bradshaw R.E."/>
            <person name="Ciuffetti L."/>
            <person name="Hamelin R.C."/>
            <person name="Kema G.H.J."/>
            <person name="Lawrence C."/>
            <person name="Scott J.A."/>
            <person name="Spatafora J.W."/>
            <person name="Turgeon B.G."/>
            <person name="de Wit P.J.G.M."/>
            <person name="Zhong S."/>
            <person name="Goodwin S.B."/>
            <person name="Grigoriev I.V."/>
        </authorList>
    </citation>
    <scope>NUCLEOTIDE SEQUENCE [LARGE SCALE GENOMIC DNA]</scope>
    <source>
        <strain evidence="2">NZE10 / CBS 128990</strain>
    </source>
</reference>
<gene>
    <name evidence="1" type="ORF">DOTSEDRAFT_39593</name>
</gene>
<evidence type="ECO:0000313" key="1">
    <source>
        <dbReference type="EMBL" id="EME38046.1"/>
    </source>
</evidence>
<dbReference type="OrthoDB" id="10654660at2759"/>
<proteinExistence type="predicted"/>
<accession>M2XG50</accession>
<reference evidence="2" key="1">
    <citation type="journal article" date="2012" name="PLoS Genet.">
        <title>The genomes of the fungal plant pathogens Cladosporium fulvum and Dothistroma septosporum reveal adaptation to different hosts and lifestyles but also signatures of common ancestry.</title>
        <authorList>
            <person name="de Wit P.J.G.M."/>
            <person name="van der Burgt A."/>
            <person name="Oekmen B."/>
            <person name="Stergiopoulos I."/>
            <person name="Abd-Elsalam K.A."/>
            <person name="Aerts A.L."/>
            <person name="Bahkali A.H."/>
            <person name="Beenen H.G."/>
            <person name="Chettri P."/>
            <person name="Cox M.P."/>
            <person name="Datema E."/>
            <person name="de Vries R.P."/>
            <person name="Dhillon B."/>
            <person name="Ganley A.R."/>
            <person name="Griffiths S.A."/>
            <person name="Guo Y."/>
            <person name="Hamelin R.C."/>
            <person name="Henrissat B."/>
            <person name="Kabir M.S."/>
            <person name="Jashni M.K."/>
            <person name="Kema G."/>
            <person name="Klaubauf S."/>
            <person name="Lapidus A."/>
            <person name="Levasseur A."/>
            <person name="Lindquist E."/>
            <person name="Mehrabi R."/>
            <person name="Ohm R.A."/>
            <person name="Owen T.J."/>
            <person name="Salamov A."/>
            <person name="Schwelm A."/>
            <person name="Schijlen E."/>
            <person name="Sun H."/>
            <person name="van den Burg H.A."/>
            <person name="van Ham R.C.H.J."/>
            <person name="Zhang S."/>
            <person name="Goodwin S.B."/>
            <person name="Grigoriev I.V."/>
            <person name="Collemare J."/>
            <person name="Bradshaw R.E."/>
        </authorList>
    </citation>
    <scope>NUCLEOTIDE SEQUENCE [LARGE SCALE GENOMIC DNA]</scope>
    <source>
        <strain evidence="2">NZE10 / CBS 128990</strain>
    </source>
</reference>
<dbReference type="HOGENOM" id="CLU_555506_0_0_1"/>
<dbReference type="EMBL" id="KB446548">
    <property type="protein sequence ID" value="EME38046.1"/>
    <property type="molecule type" value="Genomic_DNA"/>
</dbReference>
<protein>
    <submittedName>
        <fullName evidence="1">Uncharacterized protein</fullName>
    </submittedName>
</protein>
<evidence type="ECO:0000313" key="2">
    <source>
        <dbReference type="Proteomes" id="UP000016933"/>
    </source>
</evidence>
<name>M2XG50_DOTSN</name>
<dbReference type="AlphaFoldDB" id="M2XG50"/>
<dbReference type="Proteomes" id="UP000016933">
    <property type="component" value="Unassembled WGS sequence"/>
</dbReference>
<keyword evidence="2" id="KW-1185">Reference proteome</keyword>
<sequence>MLSILPEVAAPVAQQMFGRKNCRHVSGTKAAAERIFSRRKVMQSTKHRWFQGAGHWYSQAGLEESTCAATMGVSLPSTMCYTYWTYRAMVAIDWNIAVSTVPSSDLLGSSIAALFQHPFTHMSLDCFPQSGHLLRDLVVVYEESRVSSNLRWSLLAGSVSAEPYCSVSTLLFFRGLSARTSHPVVGVDLDIRWTSPTGHVFVDASRWPFIIGTATNTSSSPEGSSSPSPKLLPKPFISGISLSGFMAAILLGDHICRLAFGITSSVADARSRGTHCGSDHRRPGQCENHVRMAAANMYGDFDACLDKLGLTKEQFHRSVAVQFEAMKKAIPETAPSWISVEVVGTNGATAVPSCTGSEAYTWQTPVKEKINVSDPSVMKGALARCMVREVQADPNPCLGIIEKSPYKPDVHTDVPTHEILAAKGGIETACDALVASYSLDETVESWQESRVTVDDPGLHTAVYVTTLSNLDTAPTFALNAELRDAIEVYTH</sequence>
<organism evidence="1 2">
    <name type="scientific">Dothistroma septosporum (strain NZE10 / CBS 128990)</name>
    <name type="common">Red band needle blight fungus</name>
    <name type="synonym">Mycosphaerella pini</name>
    <dbReference type="NCBI Taxonomy" id="675120"/>
    <lineage>
        <taxon>Eukaryota</taxon>
        <taxon>Fungi</taxon>
        <taxon>Dikarya</taxon>
        <taxon>Ascomycota</taxon>
        <taxon>Pezizomycotina</taxon>
        <taxon>Dothideomycetes</taxon>
        <taxon>Dothideomycetidae</taxon>
        <taxon>Mycosphaerellales</taxon>
        <taxon>Mycosphaerellaceae</taxon>
        <taxon>Dothistroma</taxon>
    </lineage>
</organism>